<evidence type="ECO:0000256" key="4">
    <source>
        <dbReference type="ARBA" id="ARBA00022692"/>
    </source>
</evidence>
<feature type="compositionally biased region" description="Low complexity" evidence="8">
    <location>
        <begin position="267"/>
        <end position="278"/>
    </location>
</feature>
<feature type="transmembrane region" description="Helical" evidence="9">
    <location>
        <begin position="122"/>
        <end position="143"/>
    </location>
</feature>
<dbReference type="PROSITE" id="PS50262">
    <property type="entry name" value="G_PROTEIN_RECEP_F1_2"/>
    <property type="match status" value="1"/>
</dbReference>
<feature type="transmembrane region" description="Helical" evidence="9">
    <location>
        <begin position="210"/>
        <end position="233"/>
    </location>
</feature>
<dbReference type="Proteomes" id="UP000440578">
    <property type="component" value="Unassembled WGS sequence"/>
</dbReference>
<feature type="region of interest" description="Disordered" evidence="8">
    <location>
        <begin position="328"/>
        <end position="360"/>
    </location>
</feature>
<feature type="transmembrane region" description="Helical" evidence="9">
    <location>
        <begin position="364"/>
        <end position="386"/>
    </location>
</feature>
<accession>A0A6A4VKH1</accession>
<comment type="caution">
    <text evidence="11">The sequence shown here is derived from an EMBL/GenBank/DDBJ whole genome shotgun (WGS) entry which is preliminary data.</text>
</comment>
<sequence>MDVLSGECSSLAHELLRCQERLGADNTSRPVCALRETETGAADTASVHRAFLAVIGVTVTLAIVLNLMVILTIGLNRELHTLVNYLTSLLCFNQLVWTIFPIMEIKMDGFLIEGLCALRHYVLQTTTSANFGLIVTITLLRYLMVVRNHSYPPNAQNMALFTIIAILPCVCRVLLFDQADNGLCGHFIAETPDGYIINTIPERKRQLRTFIILITEHIIGLGAIAFCYARILVKTFASGKRMIIHANEKLESGHPSQPTPMELAARVRVAEASSAAAESRAENGQVPEPSPASHRAPPSRDDSKTSPSAPLRPEPGLSAGVVLSVEELRPPPSASSPSPAPSSHGQSGTSQRRAGPRRGARTDVVATMAMVAFLVTFVVSFTPYVALIYYEKERGQQCLMMPDTRMYLMMVVIVSGGITAVFNPLVCVVFSRDFRKSFRHLRRKLVVWKS</sequence>
<evidence type="ECO:0000256" key="1">
    <source>
        <dbReference type="ARBA" id="ARBA00004651"/>
    </source>
</evidence>
<keyword evidence="3" id="KW-1003">Cell membrane</keyword>
<dbReference type="GO" id="GO:0042277">
    <property type="term" value="F:peptide binding"/>
    <property type="evidence" value="ECO:0007669"/>
    <property type="project" value="TreeGrafter"/>
</dbReference>
<reference evidence="11 12" key="1">
    <citation type="submission" date="2019-07" db="EMBL/GenBank/DDBJ databases">
        <title>Draft genome assembly of a fouling barnacle, Amphibalanus amphitrite (Darwin, 1854): The first reference genome for Thecostraca.</title>
        <authorList>
            <person name="Kim W."/>
        </authorList>
    </citation>
    <scope>NUCLEOTIDE SEQUENCE [LARGE SCALE GENOMIC DNA]</scope>
    <source>
        <strain evidence="11">SNU_AA5</strain>
        <tissue evidence="11">Soma without cirri and trophi</tissue>
    </source>
</reference>
<comment type="subcellular location">
    <subcellularLocation>
        <location evidence="1">Cell membrane</location>
        <topology evidence="1">Multi-pass membrane protein</topology>
    </subcellularLocation>
</comment>
<proteinExistence type="inferred from homology"/>
<dbReference type="PANTHER" id="PTHR24241:SF76">
    <property type="entry name" value="NEUROPEPTIDE SIFAMIDE RECEPTOR"/>
    <property type="match status" value="1"/>
</dbReference>
<feature type="transmembrane region" description="Helical" evidence="9">
    <location>
        <begin position="155"/>
        <end position="175"/>
    </location>
</feature>
<evidence type="ECO:0000256" key="8">
    <source>
        <dbReference type="SAM" id="MobiDB-lite"/>
    </source>
</evidence>
<dbReference type="SUPFAM" id="SSF81321">
    <property type="entry name" value="Family A G protein-coupled receptor-like"/>
    <property type="match status" value="1"/>
</dbReference>
<feature type="transmembrane region" description="Helical" evidence="9">
    <location>
        <begin position="50"/>
        <end position="75"/>
    </location>
</feature>
<comment type="similarity">
    <text evidence="2">Belongs to the G-protein coupled receptor 1 family.</text>
</comment>
<feature type="domain" description="G-protein coupled receptors family 1 profile" evidence="10">
    <location>
        <begin position="65"/>
        <end position="427"/>
    </location>
</feature>
<dbReference type="PRINTS" id="PR00237">
    <property type="entry name" value="GPCRRHODOPSN"/>
</dbReference>
<dbReference type="AlphaFoldDB" id="A0A6A4VKH1"/>
<feature type="region of interest" description="Disordered" evidence="8">
    <location>
        <begin position="267"/>
        <end position="316"/>
    </location>
</feature>
<gene>
    <name evidence="11" type="ORF">FJT64_000863</name>
</gene>
<keyword evidence="6 9" id="KW-0472">Membrane</keyword>
<dbReference type="GO" id="GO:0004930">
    <property type="term" value="F:G protein-coupled receptor activity"/>
    <property type="evidence" value="ECO:0007669"/>
    <property type="project" value="InterPro"/>
</dbReference>
<dbReference type="GO" id="GO:0005886">
    <property type="term" value="C:plasma membrane"/>
    <property type="evidence" value="ECO:0007669"/>
    <property type="project" value="UniProtKB-SubCell"/>
</dbReference>
<dbReference type="PANTHER" id="PTHR24241">
    <property type="entry name" value="NEUROPEPTIDE RECEPTOR-RELATED G-PROTEIN COUPLED RECEPTOR"/>
    <property type="match status" value="1"/>
</dbReference>
<evidence type="ECO:0000256" key="5">
    <source>
        <dbReference type="ARBA" id="ARBA00022989"/>
    </source>
</evidence>
<dbReference type="InterPro" id="IPR017452">
    <property type="entry name" value="GPCR_Rhodpsn_7TM"/>
</dbReference>
<evidence type="ECO:0000256" key="3">
    <source>
        <dbReference type="ARBA" id="ARBA00022475"/>
    </source>
</evidence>
<dbReference type="EMBL" id="VIIS01001742">
    <property type="protein sequence ID" value="KAF0293529.1"/>
    <property type="molecule type" value="Genomic_DNA"/>
</dbReference>
<dbReference type="Pfam" id="PF00001">
    <property type="entry name" value="7tm_1"/>
    <property type="match status" value="1"/>
</dbReference>
<evidence type="ECO:0000256" key="2">
    <source>
        <dbReference type="ARBA" id="ARBA00010663"/>
    </source>
</evidence>
<dbReference type="Gene3D" id="1.20.1070.10">
    <property type="entry name" value="Rhodopsin 7-helix transmembrane proteins"/>
    <property type="match status" value="1"/>
</dbReference>
<keyword evidence="5 9" id="KW-1133">Transmembrane helix</keyword>
<feature type="transmembrane region" description="Helical" evidence="9">
    <location>
        <begin position="82"/>
        <end position="102"/>
    </location>
</feature>
<name>A0A6A4VKH1_AMPAM</name>
<feature type="compositionally biased region" description="Pro residues" evidence="8">
    <location>
        <begin position="330"/>
        <end position="340"/>
    </location>
</feature>
<dbReference type="GO" id="GO:0032870">
    <property type="term" value="P:cellular response to hormone stimulus"/>
    <property type="evidence" value="ECO:0007669"/>
    <property type="project" value="TreeGrafter"/>
</dbReference>
<evidence type="ECO:0000256" key="7">
    <source>
        <dbReference type="ARBA" id="ARBA00023170"/>
    </source>
</evidence>
<dbReference type="InterPro" id="IPR000276">
    <property type="entry name" value="GPCR_Rhodpsn"/>
</dbReference>
<protein>
    <recommendedName>
        <fullName evidence="10">G-protein coupled receptors family 1 profile domain-containing protein</fullName>
    </recommendedName>
</protein>
<organism evidence="11 12">
    <name type="scientific">Amphibalanus amphitrite</name>
    <name type="common">Striped barnacle</name>
    <name type="synonym">Balanus amphitrite</name>
    <dbReference type="NCBI Taxonomy" id="1232801"/>
    <lineage>
        <taxon>Eukaryota</taxon>
        <taxon>Metazoa</taxon>
        <taxon>Ecdysozoa</taxon>
        <taxon>Arthropoda</taxon>
        <taxon>Crustacea</taxon>
        <taxon>Multicrustacea</taxon>
        <taxon>Cirripedia</taxon>
        <taxon>Thoracica</taxon>
        <taxon>Thoracicalcarea</taxon>
        <taxon>Balanomorpha</taxon>
        <taxon>Balanoidea</taxon>
        <taxon>Balanidae</taxon>
        <taxon>Amphibalaninae</taxon>
        <taxon>Amphibalanus</taxon>
    </lineage>
</organism>
<evidence type="ECO:0000313" key="11">
    <source>
        <dbReference type="EMBL" id="KAF0293529.1"/>
    </source>
</evidence>
<evidence type="ECO:0000313" key="12">
    <source>
        <dbReference type="Proteomes" id="UP000440578"/>
    </source>
</evidence>
<keyword evidence="4 9" id="KW-0812">Transmembrane</keyword>
<keyword evidence="7" id="KW-0675">Receptor</keyword>
<keyword evidence="12" id="KW-1185">Reference proteome</keyword>
<feature type="transmembrane region" description="Helical" evidence="9">
    <location>
        <begin position="406"/>
        <end position="430"/>
    </location>
</feature>
<evidence type="ECO:0000256" key="9">
    <source>
        <dbReference type="SAM" id="Phobius"/>
    </source>
</evidence>
<evidence type="ECO:0000256" key="6">
    <source>
        <dbReference type="ARBA" id="ARBA00023136"/>
    </source>
</evidence>
<evidence type="ECO:0000259" key="10">
    <source>
        <dbReference type="PROSITE" id="PS50262"/>
    </source>
</evidence>